<dbReference type="SUPFAM" id="SSF47095">
    <property type="entry name" value="HMG-box"/>
    <property type="match status" value="1"/>
</dbReference>
<dbReference type="Proteomes" id="UP000789405">
    <property type="component" value="Unassembled WGS sequence"/>
</dbReference>
<dbReference type="InterPro" id="IPR036910">
    <property type="entry name" value="HMG_box_dom_sf"/>
</dbReference>
<accession>A0A9N9NRJ2</accession>
<evidence type="ECO:0000313" key="1">
    <source>
        <dbReference type="EMBL" id="CAG8757145.1"/>
    </source>
</evidence>
<protein>
    <submittedName>
        <fullName evidence="1">26560_t:CDS:1</fullName>
    </submittedName>
</protein>
<name>A0A9N9NRJ2_9GLOM</name>
<proteinExistence type="predicted"/>
<comment type="caution">
    <text evidence="1">The sequence shown here is derived from an EMBL/GenBank/DDBJ whole genome shotgun (WGS) entry which is preliminary data.</text>
</comment>
<evidence type="ECO:0000313" key="2">
    <source>
        <dbReference type="Proteomes" id="UP000789405"/>
    </source>
</evidence>
<keyword evidence="2" id="KW-1185">Reference proteome</keyword>
<sequence>MARIKIFGSEFKVPEPEELSFENDNGIDKRLSEFIIFRKLLSYVLRKKNNHPGDIEEVSKIASNEWKKRTPELKVFLKSYTAKVKSTTPSTGVITVTDFNLIEGNDNVVSGNTPDPYYALFLEIIDVEQCEGAGTPQEEN</sequence>
<dbReference type="EMBL" id="CAJVPY010016461">
    <property type="protein sequence ID" value="CAG8757145.1"/>
    <property type="molecule type" value="Genomic_DNA"/>
</dbReference>
<dbReference type="OrthoDB" id="2408917at2759"/>
<gene>
    <name evidence="1" type="ORF">DERYTH_LOCUS17451</name>
</gene>
<organism evidence="1 2">
    <name type="scientific">Dentiscutata erythropus</name>
    <dbReference type="NCBI Taxonomy" id="1348616"/>
    <lineage>
        <taxon>Eukaryota</taxon>
        <taxon>Fungi</taxon>
        <taxon>Fungi incertae sedis</taxon>
        <taxon>Mucoromycota</taxon>
        <taxon>Glomeromycotina</taxon>
        <taxon>Glomeromycetes</taxon>
        <taxon>Diversisporales</taxon>
        <taxon>Gigasporaceae</taxon>
        <taxon>Dentiscutata</taxon>
    </lineage>
</organism>
<dbReference type="AlphaFoldDB" id="A0A9N9NRJ2"/>
<reference evidence="1" key="1">
    <citation type="submission" date="2021-06" db="EMBL/GenBank/DDBJ databases">
        <authorList>
            <person name="Kallberg Y."/>
            <person name="Tangrot J."/>
            <person name="Rosling A."/>
        </authorList>
    </citation>
    <scope>NUCLEOTIDE SEQUENCE</scope>
    <source>
        <strain evidence="1">MA453B</strain>
    </source>
</reference>